<dbReference type="PANTHER" id="PTHR18919:SF107">
    <property type="entry name" value="ACETYL-COA ACETYLTRANSFERASE, CYTOSOLIC"/>
    <property type="match status" value="1"/>
</dbReference>
<dbReference type="AlphaFoldDB" id="A0A0H4I024"/>
<dbReference type="PANTHER" id="PTHR18919">
    <property type="entry name" value="ACETYL-COA C-ACYLTRANSFERASE"/>
    <property type="match status" value="1"/>
</dbReference>
<name>A0A0H4I024_9GAMM</name>
<dbReference type="GO" id="GO:0016747">
    <property type="term" value="F:acyltransferase activity, transferring groups other than amino-acyl groups"/>
    <property type="evidence" value="ECO:0007669"/>
    <property type="project" value="InterPro"/>
</dbReference>
<dbReference type="InterPro" id="IPR020617">
    <property type="entry name" value="Thiolase_C"/>
</dbReference>
<comment type="similarity">
    <text evidence="1">Belongs to the thiolase-like superfamily. Thiolase family.</text>
</comment>
<evidence type="ECO:0000313" key="5">
    <source>
        <dbReference type="EMBL" id="AKO52279.1"/>
    </source>
</evidence>
<reference evidence="5 6" key="1">
    <citation type="submission" date="2015-05" db="EMBL/GenBank/DDBJ databases">
        <title>Complete genome of Marinobacter psychrophilus strain 20041T isolated from sea-ice of the Canadian Basin.</title>
        <authorList>
            <person name="Song L."/>
            <person name="Ren L."/>
            <person name="Yu Y."/>
            <person name="Wang X."/>
        </authorList>
    </citation>
    <scope>NUCLEOTIDE SEQUENCE [LARGE SCALE GENOMIC DNA]</scope>
    <source>
        <strain evidence="5 6">20041</strain>
    </source>
</reference>
<dbReference type="Proteomes" id="UP000036406">
    <property type="component" value="Chromosome"/>
</dbReference>
<dbReference type="STRING" id="330734.ABA45_07435"/>
<protein>
    <recommendedName>
        <fullName evidence="4">Thiolase C-terminal domain-containing protein</fullName>
    </recommendedName>
</protein>
<evidence type="ECO:0000256" key="1">
    <source>
        <dbReference type="ARBA" id="ARBA00010982"/>
    </source>
</evidence>
<dbReference type="KEGG" id="mpq:ABA45_07435"/>
<evidence type="ECO:0000259" key="4">
    <source>
        <dbReference type="Pfam" id="PF02803"/>
    </source>
</evidence>
<evidence type="ECO:0000313" key="6">
    <source>
        <dbReference type="Proteomes" id="UP000036406"/>
    </source>
</evidence>
<gene>
    <name evidence="5" type="ORF">ABA45_07435</name>
</gene>
<proteinExistence type="inferred from homology"/>
<dbReference type="Gene3D" id="3.40.47.10">
    <property type="match status" value="2"/>
</dbReference>
<dbReference type="SUPFAM" id="SSF53901">
    <property type="entry name" value="Thiolase-like"/>
    <property type="match status" value="2"/>
</dbReference>
<accession>A0A0H4I024</accession>
<dbReference type="InterPro" id="IPR016039">
    <property type="entry name" value="Thiolase-like"/>
</dbReference>
<sequence length="139" mass="15037">MTLKVGVDAFADLPADRLSQISGMNREQMDAFACRSHQRAHEAQQRGSLLMKYCPQPWQRVSHVHKMRASDQAASLRYWPSCHRLSLQNGGVLAIGHLLGAIGVRLAGTLARSLQVAQSLYGAAAACIGGNQGIAMLIE</sequence>
<dbReference type="RefSeq" id="WP_048385022.1">
    <property type="nucleotide sequence ID" value="NZ_CP011494.1"/>
</dbReference>
<dbReference type="PATRIC" id="fig|330734.3.peg.1563"/>
<organism evidence="5 6">
    <name type="scientific">Marinobacter psychrophilus</name>
    <dbReference type="NCBI Taxonomy" id="330734"/>
    <lineage>
        <taxon>Bacteria</taxon>
        <taxon>Pseudomonadati</taxon>
        <taxon>Pseudomonadota</taxon>
        <taxon>Gammaproteobacteria</taxon>
        <taxon>Pseudomonadales</taxon>
        <taxon>Marinobacteraceae</taxon>
        <taxon>Marinobacter</taxon>
    </lineage>
</organism>
<dbReference type="Pfam" id="PF02803">
    <property type="entry name" value="Thiolase_C"/>
    <property type="match status" value="1"/>
</dbReference>
<evidence type="ECO:0000256" key="2">
    <source>
        <dbReference type="ARBA" id="ARBA00022679"/>
    </source>
</evidence>
<keyword evidence="2" id="KW-0808">Transferase</keyword>
<dbReference type="EMBL" id="CP011494">
    <property type="protein sequence ID" value="AKO52279.1"/>
    <property type="molecule type" value="Genomic_DNA"/>
</dbReference>
<keyword evidence="6" id="KW-1185">Reference proteome</keyword>
<keyword evidence="3" id="KW-0012">Acyltransferase</keyword>
<feature type="domain" description="Thiolase C-terminal" evidence="4">
    <location>
        <begin position="89"/>
        <end position="139"/>
    </location>
</feature>
<evidence type="ECO:0000256" key="3">
    <source>
        <dbReference type="ARBA" id="ARBA00023315"/>
    </source>
</evidence>